<evidence type="ECO:0000313" key="3">
    <source>
        <dbReference type="EnsemblMetazoa" id="XP_028518949.1"/>
    </source>
</evidence>
<dbReference type="SMART" id="SM00060">
    <property type="entry name" value="FN3"/>
    <property type="match status" value="1"/>
</dbReference>
<dbReference type="Pfam" id="PF00041">
    <property type="entry name" value="fn3"/>
    <property type="match status" value="1"/>
</dbReference>
<feature type="compositionally biased region" description="Polar residues" evidence="1">
    <location>
        <begin position="1"/>
        <end position="16"/>
    </location>
</feature>
<accession>A0A913YUS1</accession>
<feature type="region of interest" description="Disordered" evidence="1">
    <location>
        <begin position="1"/>
        <end position="24"/>
    </location>
</feature>
<dbReference type="OrthoDB" id="5968456at2759"/>
<evidence type="ECO:0000256" key="1">
    <source>
        <dbReference type="SAM" id="MobiDB-lite"/>
    </source>
</evidence>
<name>A0A913YUS1_EXADI</name>
<dbReference type="InterPro" id="IPR003961">
    <property type="entry name" value="FN3_dom"/>
</dbReference>
<dbReference type="EnsemblMetazoa" id="XM_028663148.1">
    <property type="protein sequence ID" value="XP_028518949.1"/>
    <property type="gene ID" value="LOC114576465"/>
</dbReference>
<dbReference type="InterPro" id="IPR036116">
    <property type="entry name" value="FN3_sf"/>
</dbReference>
<dbReference type="Gene3D" id="2.60.40.10">
    <property type="entry name" value="Immunoglobulins"/>
    <property type="match status" value="1"/>
</dbReference>
<dbReference type="RefSeq" id="XP_028518949.1">
    <property type="nucleotide sequence ID" value="XM_028663148.1"/>
</dbReference>
<keyword evidence="4" id="KW-1185">Reference proteome</keyword>
<dbReference type="PROSITE" id="PS50853">
    <property type="entry name" value="FN3"/>
    <property type="match status" value="1"/>
</dbReference>
<dbReference type="Proteomes" id="UP000887567">
    <property type="component" value="Unplaced"/>
</dbReference>
<dbReference type="InterPro" id="IPR013783">
    <property type="entry name" value="Ig-like_fold"/>
</dbReference>
<dbReference type="CDD" id="cd00063">
    <property type="entry name" value="FN3"/>
    <property type="match status" value="1"/>
</dbReference>
<feature type="domain" description="Fibronectin type-III" evidence="2">
    <location>
        <begin position="19"/>
        <end position="108"/>
    </location>
</feature>
<organism evidence="3 4">
    <name type="scientific">Exaiptasia diaphana</name>
    <name type="common">Tropical sea anemone</name>
    <name type="synonym">Aiptasia pulchella</name>
    <dbReference type="NCBI Taxonomy" id="2652724"/>
    <lineage>
        <taxon>Eukaryota</taxon>
        <taxon>Metazoa</taxon>
        <taxon>Cnidaria</taxon>
        <taxon>Anthozoa</taxon>
        <taxon>Hexacorallia</taxon>
        <taxon>Actiniaria</taxon>
        <taxon>Aiptasiidae</taxon>
        <taxon>Exaiptasia</taxon>
    </lineage>
</organism>
<protein>
    <recommendedName>
        <fullName evidence="2">Fibronectin type-III domain-containing protein</fullName>
    </recommendedName>
</protein>
<evidence type="ECO:0000313" key="4">
    <source>
        <dbReference type="Proteomes" id="UP000887567"/>
    </source>
</evidence>
<reference evidence="3" key="1">
    <citation type="submission" date="2022-11" db="UniProtKB">
        <authorList>
            <consortium name="EnsemblMetazoa"/>
        </authorList>
    </citation>
    <scope>IDENTIFICATION</scope>
</reference>
<proteinExistence type="predicted"/>
<dbReference type="GeneID" id="114576465"/>
<evidence type="ECO:0000259" key="2">
    <source>
        <dbReference type="PROSITE" id="PS50853"/>
    </source>
</evidence>
<dbReference type="AlphaFoldDB" id="A0A913YUS1"/>
<sequence>MFQSLKTSLTTLQSVPRSRPPGLTSTEITSNSAVFQWQQIPRKDAHGVLLGYIVDLYSYYSGRYRGEIKTSNTSIAFKDLSPANRYELKVRGYTAIGSGPNKYYYFST</sequence>
<dbReference type="KEGG" id="epa:114576465"/>
<dbReference type="SUPFAM" id="SSF49265">
    <property type="entry name" value="Fibronectin type III"/>
    <property type="match status" value="1"/>
</dbReference>